<dbReference type="EMBL" id="CP001734">
    <property type="protein sequence ID" value="ACV68497.1"/>
    <property type="molecule type" value="Genomic_DNA"/>
</dbReference>
<feature type="region of interest" description="Disordered" evidence="1">
    <location>
        <begin position="1"/>
        <end position="44"/>
    </location>
</feature>
<evidence type="ECO:0000313" key="2">
    <source>
        <dbReference type="EMBL" id="ACV68497.1"/>
    </source>
</evidence>
<dbReference type="Proteomes" id="UP000001052">
    <property type="component" value="Chromosome"/>
</dbReference>
<sequence>MLQTLRGKKDWRNVEQLRGTEKLQARGKGSSTSEKHDHQIEIGIDSRSSDSRYRVCIIGYQERVSGSTLPSVY</sequence>
<proteinExistence type="predicted"/>
<reference evidence="3" key="1">
    <citation type="submission" date="2009-09" db="EMBL/GenBank/DDBJ databases">
        <title>The complete chromosome of Desulfohalobium retbaense DSM 5692.</title>
        <authorList>
            <consortium name="US DOE Joint Genome Institute (JGI-PGF)"/>
            <person name="Lucas S."/>
            <person name="Copeland A."/>
            <person name="Lapidus A."/>
            <person name="Glavina del Rio T."/>
            <person name="Dalin E."/>
            <person name="Tice H."/>
            <person name="Bruce D."/>
            <person name="Goodwin L."/>
            <person name="Pitluck S."/>
            <person name="Kyrpides N."/>
            <person name="Mavromatis K."/>
            <person name="Ivanova N."/>
            <person name="Mikhailova N."/>
            <person name="Munk A.C."/>
            <person name="Brettin T."/>
            <person name="Detter J.C."/>
            <person name="Han C."/>
            <person name="Tapia R."/>
            <person name="Larimer F."/>
            <person name="Land M."/>
            <person name="Hauser L."/>
            <person name="Markowitz V."/>
            <person name="Cheng J.-F."/>
            <person name="Hugenholtz P."/>
            <person name="Woyke T."/>
            <person name="Wu D."/>
            <person name="Spring S."/>
            <person name="Klenk H.-P."/>
            <person name="Eisen J.A."/>
        </authorList>
    </citation>
    <scope>NUCLEOTIDE SEQUENCE [LARGE SCALE GENOMIC DNA]</scope>
    <source>
        <strain evidence="3">DSM 5692</strain>
    </source>
</reference>
<evidence type="ECO:0000256" key="1">
    <source>
        <dbReference type="SAM" id="MobiDB-lite"/>
    </source>
</evidence>
<keyword evidence="3" id="KW-1185">Reference proteome</keyword>
<gene>
    <name evidence="2" type="ordered locus">Dret_1209</name>
</gene>
<dbReference type="KEGG" id="drt:Dret_1209"/>
<dbReference type="AlphaFoldDB" id="C8X1S5"/>
<name>C8X1S5_DESRD</name>
<evidence type="ECO:0000313" key="3">
    <source>
        <dbReference type="Proteomes" id="UP000001052"/>
    </source>
</evidence>
<feature type="compositionally biased region" description="Basic and acidic residues" evidence="1">
    <location>
        <begin position="7"/>
        <end position="24"/>
    </location>
</feature>
<dbReference type="HOGENOM" id="CLU_2698658_0_0_7"/>
<protein>
    <submittedName>
        <fullName evidence="2">Uncharacterized protein</fullName>
    </submittedName>
</protein>
<accession>C8X1S5</accession>
<reference evidence="2 3" key="2">
    <citation type="journal article" date="2010" name="Stand. Genomic Sci.">
        <title>Complete genome sequence of Desulfohalobium retbaense type strain (HR(100)).</title>
        <authorList>
            <person name="Spring S."/>
            <person name="Nolan M."/>
            <person name="Lapidus A."/>
            <person name="Glavina Del Rio T."/>
            <person name="Copeland A."/>
            <person name="Tice H."/>
            <person name="Cheng J.F."/>
            <person name="Lucas S."/>
            <person name="Land M."/>
            <person name="Chen F."/>
            <person name="Bruce D."/>
            <person name="Goodwin L."/>
            <person name="Pitluck S."/>
            <person name="Ivanova N."/>
            <person name="Mavromatis K."/>
            <person name="Mikhailova N."/>
            <person name="Pati A."/>
            <person name="Chen A."/>
            <person name="Palaniappan K."/>
            <person name="Hauser L."/>
            <person name="Chang Y.J."/>
            <person name="Jeffries C.D."/>
            <person name="Munk C."/>
            <person name="Kiss H."/>
            <person name="Chain P."/>
            <person name="Han C."/>
            <person name="Brettin T."/>
            <person name="Detter J.C."/>
            <person name="Schuler E."/>
            <person name="Goker M."/>
            <person name="Rohde M."/>
            <person name="Bristow J."/>
            <person name="Eisen J.A."/>
            <person name="Markowitz V."/>
            <person name="Hugenholtz P."/>
            <person name="Kyrpides N.C."/>
            <person name="Klenk H.P."/>
        </authorList>
    </citation>
    <scope>NUCLEOTIDE SEQUENCE [LARGE SCALE GENOMIC DNA]</scope>
    <source>
        <strain evidence="2 3">DSM 5692</strain>
    </source>
</reference>
<organism evidence="2 3">
    <name type="scientific">Desulfohalobium retbaense (strain ATCC 49708 / DSM 5692 / JCM 16813 / HR100)</name>
    <dbReference type="NCBI Taxonomy" id="485915"/>
    <lineage>
        <taxon>Bacteria</taxon>
        <taxon>Pseudomonadati</taxon>
        <taxon>Thermodesulfobacteriota</taxon>
        <taxon>Desulfovibrionia</taxon>
        <taxon>Desulfovibrionales</taxon>
        <taxon>Desulfohalobiaceae</taxon>
        <taxon>Desulfohalobium</taxon>
    </lineage>
</organism>